<dbReference type="InterPro" id="IPR011713">
    <property type="entry name" value="Leu-rich_rpt_3"/>
</dbReference>
<organism evidence="3 4">
    <name type="scientific">Trifolium subterraneum</name>
    <name type="common">Subterranean clover</name>
    <dbReference type="NCBI Taxonomy" id="3900"/>
    <lineage>
        <taxon>Eukaryota</taxon>
        <taxon>Viridiplantae</taxon>
        <taxon>Streptophyta</taxon>
        <taxon>Embryophyta</taxon>
        <taxon>Tracheophyta</taxon>
        <taxon>Spermatophyta</taxon>
        <taxon>Magnoliopsida</taxon>
        <taxon>eudicotyledons</taxon>
        <taxon>Gunneridae</taxon>
        <taxon>Pentapetalae</taxon>
        <taxon>rosids</taxon>
        <taxon>fabids</taxon>
        <taxon>Fabales</taxon>
        <taxon>Fabaceae</taxon>
        <taxon>Papilionoideae</taxon>
        <taxon>50 kb inversion clade</taxon>
        <taxon>NPAAA clade</taxon>
        <taxon>Hologalegina</taxon>
        <taxon>IRL clade</taxon>
        <taxon>Trifolieae</taxon>
        <taxon>Trifolium</taxon>
    </lineage>
</organism>
<dbReference type="Pfam" id="PF07725">
    <property type="entry name" value="LRR_3"/>
    <property type="match status" value="1"/>
</dbReference>
<dbReference type="SUPFAM" id="SSF52540">
    <property type="entry name" value="P-loop containing nucleoside triphosphate hydrolases"/>
    <property type="match status" value="1"/>
</dbReference>
<sequence>LNSSKLLENLIGVSRGWLRGGSTVIVTTRNRDVLMRGGVDEIYEVRKMNFQNSLRLFGLNAFNKPQPKQGYEEVSKRAVVYAKGIPLVLKVLGSFLHSKSKEEWDSALAKLLEVPNAEIQRVLRLSYDELDGTSAVEGILLDMDQIACINLSYNAFKKMPNLRLLAFRDLKGINSVHLPMGLDLLPKNLRDLEWNGFPLKSLPSTFCPEMLVELSLRHSNVEKLWNGVLNLPNLEILDLRESIHLIECPNLHSAPNLKNVDLVDCERLLHVDPSIFSLEKLEYLNVSGCTSLKSLSNVTCSPSLRAFLAWDCINLQEFSVTLVPSIASAINFWLTFGWWGFSELPSSILQMKNLRGCCFPISDNLMDLPENFAYAIWLYDLRKHGCDILITLRK</sequence>
<dbReference type="SUPFAM" id="SSF52058">
    <property type="entry name" value="L domain-like"/>
    <property type="match status" value="1"/>
</dbReference>
<protein>
    <submittedName>
        <fullName evidence="3">Uncharacterized protein</fullName>
    </submittedName>
</protein>
<reference evidence="4" key="1">
    <citation type="journal article" date="2017" name="Front. Plant Sci.">
        <title>Climate Clever Clovers: New Paradigm to Reduce the Environmental Footprint of Ruminants by Breeding Low Methanogenic Forages Utilizing Haplotype Variation.</title>
        <authorList>
            <person name="Kaur P."/>
            <person name="Appels R."/>
            <person name="Bayer P.E."/>
            <person name="Keeble-Gagnere G."/>
            <person name="Wang J."/>
            <person name="Hirakawa H."/>
            <person name="Shirasawa K."/>
            <person name="Vercoe P."/>
            <person name="Stefanova K."/>
            <person name="Durmic Z."/>
            <person name="Nichols P."/>
            <person name="Revell C."/>
            <person name="Isobe S.N."/>
            <person name="Edwards D."/>
            <person name="Erskine W."/>
        </authorList>
    </citation>
    <scope>NUCLEOTIDE SEQUENCE [LARGE SCALE GENOMIC DNA]</scope>
    <source>
        <strain evidence="4">cv. Daliak</strain>
    </source>
</reference>
<dbReference type="Gene3D" id="1.10.8.430">
    <property type="entry name" value="Helical domain of apoptotic protease-activating factors"/>
    <property type="match status" value="1"/>
</dbReference>
<evidence type="ECO:0000313" key="3">
    <source>
        <dbReference type="EMBL" id="GAU10311.1"/>
    </source>
</evidence>
<keyword evidence="4" id="KW-1185">Reference proteome</keyword>
<dbReference type="PRINTS" id="PR00364">
    <property type="entry name" value="DISEASERSIST"/>
</dbReference>
<dbReference type="EMBL" id="BCLP01043001">
    <property type="protein sequence ID" value="GAU10311.1"/>
    <property type="molecule type" value="Genomic_DNA"/>
</dbReference>
<dbReference type="AlphaFoldDB" id="A0A1B5Z883"/>
<dbReference type="OrthoDB" id="1436292at2759"/>
<feature type="non-terminal residue" evidence="3">
    <location>
        <position position="394"/>
    </location>
</feature>
<dbReference type="PANTHER" id="PTHR11017">
    <property type="entry name" value="LEUCINE-RICH REPEAT-CONTAINING PROTEIN"/>
    <property type="match status" value="1"/>
</dbReference>
<evidence type="ECO:0000256" key="2">
    <source>
        <dbReference type="ARBA" id="ARBA00022737"/>
    </source>
</evidence>
<name>A0A1B5Z883_TRISU</name>
<dbReference type="Gene3D" id="3.80.10.10">
    <property type="entry name" value="Ribonuclease Inhibitor"/>
    <property type="match status" value="1"/>
</dbReference>
<keyword evidence="2" id="KW-0677">Repeat</keyword>
<dbReference type="PANTHER" id="PTHR11017:SF512">
    <property type="entry name" value="ADP-RIBOSYL CYCLASE_CYCLIC ADP-RIBOSE HYDROLASE"/>
    <property type="match status" value="1"/>
</dbReference>
<dbReference type="InterPro" id="IPR044974">
    <property type="entry name" value="Disease_R_plants"/>
</dbReference>
<evidence type="ECO:0000313" key="4">
    <source>
        <dbReference type="Proteomes" id="UP000242715"/>
    </source>
</evidence>
<dbReference type="InterPro" id="IPR042197">
    <property type="entry name" value="Apaf_helical"/>
</dbReference>
<comment type="caution">
    <text evidence="3">The sequence shown here is derived from an EMBL/GenBank/DDBJ whole genome shotgun (WGS) entry which is preliminary data.</text>
</comment>
<dbReference type="GO" id="GO:0043531">
    <property type="term" value="F:ADP binding"/>
    <property type="evidence" value="ECO:0007669"/>
    <property type="project" value="InterPro"/>
</dbReference>
<accession>A0A1B5Z883</accession>
<gene>
    <name evidence="3" type="ORF">TSUD_418930</name>
</gene>
<dbReference type="InterPro" id="IPR032675">
    <property type="entry name" value="LRR_dom_sf"/>
</dbReference>
<feature type="non-terminal residue" evidence="3">
    <location>
        <position position="1"/>
    </location>
</feature>
<evidence type="ECO:0000256" key="1">
    <source>
        <dbReference type="ARBA" id="ARBA00022614"/>
    </source>
</evidence>
<proteinExistence type="predicted"/>
<dbReference type="GO" id="GO:0006952">
    <property type="term" value="P:defense response"/>
    <property type="evidence" value="ECO:0007669"/>
    <property type="project" value="InterPro"/>
</dbReference>
<dbReference type="Proteomes" id="UP000242715">
    <property type="component" value="Unassembled WGS sequence"/>
</dbReference>
<dbReference type="InterPro" id="IPR027417">
    <property type="entry name" value="P-loop_NTPase"/>
</dbReference>
<keyword evidence="1" id="KW-0433">Leucine-rich repeat</keyword>